<name>A0AAD8NYY4_TARER</name>
<keyword evidence="2" id="KW-1185">Reference proteome</keyword>
<evidence type="ECO:0000313" key="2">
    <source>
        <dbReference type="Proteomes" id="UP001229421"/>
    </source>
</evidence>
<dbReference type="EMBL" id="JAUHHV010000004">
    <property type="protein sequence ID" value="KAK1426107.1"/>
    <property type="molecule type" value="Genomic_DNA"/>
</dbReference>
<comment type="caution">
    <text evidence="1">The sequence shown here is derived from an EMBL/GenBank/DDBJ whole genome shotgun (WGS) entry which is preliminary data.</text>
</comment>
<dbReference type="Proteomes" id="UP001229421">
    <property type="component" value="Unassembled WGS sequence"/>
</dbReference>
<evidence type="ECO:0000313" key="1">
    <source>
        <dbReference type="EMBL" id="KAK1426107.1"/>
    </source>
</evidence>
<sequence>MTKVADNPVQIGQFDIGDGKLLTLARFVKNERNCIYENQPCGILDPCCSGLTCDGLIEGRCVKSKPCITEHQPCGALDPCCAGLICTDPFQGECVQRKPCITEHQPCGVLDPCCSGLYCTGLIQGECVSQGLGALGSSKAN</sequence>
<reference evidence="1" key="1">
    <citation type="journal article" date="2023" name="bioRxiv">
        <title>Improved chromosome-level genome assembly for marigold (Tagetes erecta).</title>
        <authorList>
            <person name="Jiang F."/>
            <person name="Yuan L."/>
            <person name="Wang S."/>
            <person name="Wang H."/>
            <person name="Xu D."/>
            <person name="Wang A."/>
            <person name="Fan W."/>
        </authorList>
    </citation>
    <scope>NUCLEOTIDE SEQUENCE</scope>
    <source>
        <strain evidence="1">WSJ</strain>
        <tissue evidence="1">Leaf</tissue>
    </source>
</reference>
<organism evidence="1 2">
    <name type="scientific">Tagetes erecta</name>
    <name type="common">African marigold</name>
    <dbReference type="NCBI Taxonomy" id="13708"/>
    <lineage>
        <taxon>Eukaryota</taxon>
        <taxon>Viridiplantae</taxon>
        <taxon>Streptophyta</taxon>
        <taxon>Embryophyta</taxon>
        <taxon>Tracheophyta</taxon>
        <taxon>Spermatophyta</taxon>
        <taxon>Magnoliopsida</taxon>
        <taxon>eudicotyledons</taxon>
        <taxon>Gunneridae</taxon>
        <taxon>Pentapetalae</taxon>
        <taxon>asterids</taxon>
        <taxon>campanulids</taxon>
        <taxon>Asterales</taxon>
        <taxon>Asteraceae</taxon>
        <taxon>Asteroideae</taxon>
        <taxon>Heliantheae alliance</taxon>
        <taxon>Tageteae</taxon>
        <taxon>Tagetes</taxon>
    </lineage>
</organism>
<accession>A0AAD8NYY4</accession>
<protein>
    <submittedName>
        <fullName evidence="1">Uncharacterized protein</fullName>
    </submittedName>
</protein>
<proteinExistence type="predicted"/>
<dbReference type="AlphaFoldDB" id="A0AAD8NYY4"/>
<gene>
    <name evidence="1" type="ORF">QVD17_14775</name>
</gene>